<proteinExistence type="predicted"/>
<dbReference type="AlphaFoldDB" id="A0A7S3LRM0"/>
<evidence type="ECO:0000313" key="1">
    <source>
        <dbReference type="EMBL" id="CAE0435904.1"/>
    </source>
</evidence>
<accession>A0A7S3LRM0</accession>
<gene>
    <name evidence="1" type="ORF">ASTO00021_LOCUS6180</name>
</gene>
<sequence>MVAVNSANKTMCIESNTNTNGESFTGVNVNMNVRMKHPATCNPDSSLGLEADVDSNSTFSEPFETFVRYTVENGKKIKVNNVDGELNGKTKRRRIKTKPGFVTVCPFHPVLKLHNLKCDASNVNDPNLNLNRSSADKHKHNGNNVENDEHSFDLGLASSSSFAVSCIRGVKMGLRIVIYHENSNSTFSEEKKQQKVKKQTEATVMETTKRKLKRKTMELSSPSAKCSYRRNSRIRVPATTKSTVSMGISVRTSAIDLKKLNLTADDHDHEDNRLKTILENRKDNKNAKGKTIVRMVFSDANTYSLARVVFTLMSLKEQVSFSSICFVINCCVTGGKENASSSVNFGNDHTFFRRHRPDLLRFFPNAFIPVYPAQNDDDHTETSAVDLSSVKNEVPGSSKCVVYDYEGCSINDSSSFSDSGSVDGNKVLSDDSIIPLVNSCAKPVRKLSKVHVLVQRGSLCNSSVTIIESKPHGTKGQNTHFGDKYLMEEGKFSNQRMEIEAGSNQTDLKHLRCFLDKSRRRKEVLIPNQLNYGYPKLNEHIEHRAA</sequence>
<protein>
    <submittedName>
        <fullName evidence="1">Uncharacterized protein</fullName>
    </submittedName>
</protein>
<name>A0A7S3LRM0_9STRA</name>
<reference evidence="1" key="1">
    <citation type="submission" date="2021-01" db="EMBL/GenBank/DDBJ databases">
        <authorList>
            <person name="Corre E."/>
            <person name="Pelletier E."/>
            <person name="Niang G."/>
            <person name="Scheremetjew M."/>
            <person name="Finn R."/>
            <person name="Kale V."/>
            <person name="Holt S."/>
            <person name="Cochrane G."/>
            <person name="Meng A."/>
            <person name="Brown T."/>
            <person name="Cohen L."/>
        </authorList>
    </citation>
    <scope>NUCLEOTIDE SEQUENCE</scope>
    <source>
        <strain evidence="1">GSBS06</strain>
    </source>
</reference>
<dbReference type="EMBL" id="HBIN01008344">
    <property type="protein sequence ID" value="CAE0435904.1"/>
    <property type="molecule type" value="Transcribed_RNA"/>
</dbReference>
<organism evidence="1">
    <name type="scientific">Aplanochytrium stocchinoi</name>
    <dbReference type="NCBI Taxonomy" id="215587"/>
    <lineage>
        <taxon>Eukaryota</taxon>
        <taxon>Sar</taxon>
        <taxon>Stramenopiles</taxon>
        <taxon>Bigyra</taxon>
        <taxon>Labyrinthulomycetes</taxon>
        <taxon>Thraustochytrida</taxon>
        <taxon>Thraustochytriidae</taxon>
        <taxon>Aplanochytrium</taxon>
    </lineage>
</organism>